<evidence type="ECO:0000256" key="9">
    <source>
        <dbReference type="ARBA" id="ARBA00061210"/>
    </source>
</evidence>
<keyword evidence="5 13" id="KW-0808">Transferase</keyword>
<dbReference type="KEGG" id="tsph:KIH39_23465"/>
<dbReference type="GO" id="GO:0005737">
    <property type="term" value="C:cytoplasm"/>
    <property type="evidence" value="ECO:0007669"/>
    <property type="project" value="UniProtKB-SubCell"/>
</dbReference>
<keyword evidence="7 13" id="KW-0671">Queuosine biosynthesis</keyword>
<dbReference type="NCBIfam" id="NF001140">
    <property type="entry name" value="PRK00147.1"/>
    <property type="match status" value="1"/>
</dbReference>
<evidence type="ECO:0000256" key="3">
    <source>
        <dbReference type="ARBA" id="ARBA00011245"/>
    </source>
</evidence>
<keyword evidence="14" id="KW-0328">Glycosyltransferase</keyword>
<dbReference type="PANTHER" id="PTHR30307">
    <property type="entry name" value="S-ADENOSYLMETHIONINE:TRNA RIBOSYLTRANSFERASE-ISOMERASE"/>
    <property type="match status" value="1"/>
</dbReference>
<evidence type="ECO:0000256" key="6">
    <source>
        <dbReference type="ARBA" id="ARBA00022691"/>
    </source>
</evidence>
<dbReference type="EMBL" id="CP074694">
    <property type="protein sequence ID" value="QVL31764.1"/>
    <property type="molecule type" value="Genomic_DNA"/>
</dbReference>
<dbReference type="RefSeq" id="WP_213495987.1">
    <property type="nucleotide sequence ID" value="NZ_CP074694.1"/>
</dbReference>
<evidence type="ECO:0000256" key="12">
    <source>
        <dbReference type="ARBA" id="ARBA00076160"/>
    </source>
</evidence>
<organism evidence="14 15">
    <name type="scientific">Telmatocola sphagniphila</name>
    <dbReference type="NCBI Taxonomy" id="1123043"/>
    <lineage>
        <taxon>Bacteria</taxon>
        <taxon>Pseudomonadati</taxon>
        <taxon>Planctomycetota</taxon>
        <taxon>Planctomycetia</taxon>
        <taxon>Gemmatales</taxon>
        <taxon>Gemmataceae</taxon>
    </lineage>
</organism>
<evidence type="ECO:0000256" key="7">
    <source>
        <dbReference type="ARBA" id="ARBA00022785"/>
    </source>
</evidence>
<evidence type="ECO:0000256" key="8">
    <source>
        <dbReference type="ARBA" id="ARBA00052751"/>
    </source>
</evidence>
<comment type="subcellular location">
    <subcellularLocation>
        <location evidence="1 13">Cytoplasm</location>
    </subcellularLocation>
</comment>
<dbReference type="InterPro" id="IPR042118">
    <property type="entry name" value="QueA_dom1"/>
</dbReference>
<dbReference type="GO" id="GO:0051075">
    <property type="term" value="F:S-adenosylmethionine:tRNA ribosyltransferase-isomerase activity"/>
    <property type="evidence" value="ECO:0007669"/>
    <property type="project" value="UniProtKB-EC"/>
</dbReference>
<comment type="pathway">
    <text evidence="2 13">tRNA modification; tRNA-queuosine biosynthesis.</text>
</comment>
<reference evidence="14" key="1">
    <citation type="submission" date="2021-05" db="EMBL/GenBank/DDBJ databases">
        <title>Complete genome sequence of the cellulolytic planctomycete Telmatocola sphagniphila SP2T and characterization of the first cellulase from planctomycetes.</title>
        <authorList>
            <person name="Rakitin A.L."/>
            <person name="Beletsky A.V."/>
            <person name="Naumoff D.G."/>
            <person name="Kulichevskaya I.S."/>
            <person name="Mardanov A.V."/>
            <person name="Ravin N.V."/>
            <person name="Dedysh S.N."/>
        </authorList>
    </citation>
    <scope>NUCLEOTIDE SEQUENCE</scope>
    <source>
        <strain evidence="14">SP2T</strain>
    </source>
</reference>
<keyword evidence="15" id="KW-1185">Reference proteome</keyword>
<dbReference type="EC" id="2.4.99.17" evidence="10 13"/>
<evidence type="ECO:0000256" key="1">
    <source>
        <dbReference type="ARBA" id="ARBA00004496"/>
    </source>
</evidence>
<comment type="similarity">
    <text evidence="9 13">Belongs to the QueA family.</text>
</comment>
<comment type="function">
    <text evidence="13">Transfers and isomerizes the ribose moiety from AdoMet to the 7-aminomethyl group of 7-deazaguanine (preQ1-tRNA) to give epoxyqueuosine (oQ-tRNA).</text>
</comment>
<dbReference type="GO" id="GO:0008616">
    <property type="term" value="P:tRNA queuosine(34) biosynthetic process"/>
    <property type="evidence" value="ECO:0007669"/>
    <property type="project" value="UniProtKB-UniRule"/>
</dbReference>
<protein>
    <recommendedName>
        <fullName evidence="11 13">S-adenosylmethionine:tRNA ribosyltransferase-isomerase</fullName>
        <ecNumber evidence="10 13">2.4.99.17</ecNumber>
    </recommendedName>
    <alternativeName>
        <fullName evidence="12 13">Queuosine biosynthesis protein QueA</fullName>
    </alternativeName>
</protein>
<evidence type="ECO:0000256" key="2">
    <source>
        <dbReference type="ARBA" id="ARBA00004691"/>
    </source>
</evidence>
<dbReference type="Pfam" id="PF02547">
    <property type="entry name" value="Queuosine_synth"/>
    <property type="match status" value="1"/>
</dbReference>
<dbReference type="InterPro" id="IPR042119">
    <property type="entry name" value="QueA_dom2"/>
</dbReference>
<name>A0A8E6B5Q5_9BACT</name>
<dbReference type="Gene3D" id="2.40.10.240">
    <property type="entry name" value="QueA-like"/>
    <property type="match status" value="1"/>
</dbReference>
<dbReference type="UniPathway" id="UPA00392"/>
<evidence type="ECO:0000256" key="10">
    <source>
        <dbReference type="ARBA" id="ARBA00066503"/>
    </source>
</evidence>
<evidence type="ECO:0000256" key="11">
    <source>
        <dbReference type="ARBA" id="ARBA00069325"/>
    </source>
</evidence>
<gene>
    <name evidence="13 14" type="primary">queA</name>
    <name evidence="14" type="ORF">KIH39_23465</name>
</gene>
<evidence type="ECO:0000256" key="4">
    <source>
        <dbReference type="ARBA" id="ARBA00022490"/>
    </source>
</evidence>
<comment type="catalytic activity">
    <reaction evidence="8 13">
        <text>7-aminomethyl-7-carbaguanosine(34) in tRNA + S-adenosyl-L-methionine = epoxyqueuosine(34) in tRNA + adenine + L-methionine + 2 H(+)</text>
        <dbReference type="Rhea" id="RHEA:32155"/>
        <dbReference type="Rhea" id="RHEA-COMP:10342"/>
        <dbReference type="Rhea" id="RHEA-COMP:18582"/>
        <dbReference type="ChEBI" id="CHEBI:15378"/>
        <dbReference type="ChEBI" id="CHEBI:16708"/>
        <dbReference type="ChEBI" id="CHEBI:57844"/>
        <dbReference type="ChEBI" id="CHEBI:59789"/>
        <dbReference type="ChEBI" id="CHEBI:82833"/>
        <dbReference type="ChEBI" id="CHEBI:194443"/>
        <dbReference type="EC" id="2.4.99.17"/>
    </reaction>
</comment>
<keyword evidence="6 13" id="KW-0949">S-adenosyl-L-methionine</keyword>
<dbReference type="InterPro" id="IPR003699">
    <property type="entry name" value="QueA"/>
</dbReference>
<dbReference type="InterPro" id="IPR036100">
    <property type="entry name" value="QueA_sf"/>
</dbReference>
<sequence>MFWDYELPEELIAQQPAEPRDSSRLLRLDVRRGNISHHLFRDLPELLAPNDLLIVNDSRVLPARLLGTREKTGGKWEALFLKTTAEGFWETLAKCGGNPQVGEILQVRDFRLIYRGRVGDHSLFEPASEGSFVDLLERFGSMPLPPYIRKGVAQSEDRDRYQTVFNSQPGSVAAPTAGLHFTPELLSRLKQKGIESATVTLHVGLGTFEPVRTEDPTQHAMHAEWAAVSKATIEKIRQAKARGGRVIAVGTTSCRALESAGYSEWTGETQIFIHPPYSFRVVDALITNFHLPKTTLLLLVAALAGEENLKRAYETAIAERYRFYSYGDAMFVS</sequence>
<evidence type="ECO:0000256" key="13">
    <source>
        <dbReference type="HAMAP-Rule" id="MF_00113"/>
    </source>
</evidence>
<dbReference type="HAMAP" id="MF_00113">
    <property type="entry name" value="QueA"/>
    <property type="match status" value="1"/>
</dbReference>
<proteinExistence type="inferred from homology"/>
<dbReference type="Proteomes" id="UP000676194">
    <property type="component" value="Chromosome"/>
</dbReference>
<dbReference type="AlphaFoldDB" id="A0A8E6B5Q5"/>
<evidence type="ECO:0000313" key="15">
    <source>
        <dbReference type="Proteomes" id="UP000676194"/>
    </source>
</evidence>
<evidence type="ECO:0000256" key="5">
    <source>
        <dbReference type="ARBA" id="ARBA00022679"/>
    </source>
</evidence>
<dbReference type="Gene3D" id="3.40.1780.10">
    <property type="entry name" value="QueA-like"/>
    <property type="match status" value="1"/>
</dbReference>
<accession>A0A8E6B5Q5</accession>
<dbReference type="PANTHER" id="PTHR30307:SF0">
    <property type="entry name" value="S-ADENOSYLMETHIONINE:TRNA RIBOSYLTRANSFERASE-ISOMERASE"/>
    <property type="match status" value="1"/>
</dbReference>
<evidence type="ECO:0000313" key="14">
    <source>
        <dbReference type="EMBL" id="QVL31764.1"/>
    </source>
</evidence>
<dbReference type="FunFam" id="3.40.1780.10:FF:000001">
    <property type="entry name" value="S-adenosylmethionine:tRNA ribosyltransferase-isomerase"/>
    <property type="match status" value="1"/>
</dbReference>
<dbReference type="SUPFAM" id="SSF111337">
    <property type="entry name" value="QueA-like"/>
    <property type="match status" value="1"/>
</dbReference>
<keyword evidence="4 13" id="KW-0963">Cytoplasm</keyword>
<dbReference type="NCBIfam" id="TIGR00113">
    <property type="entry name" value="queA"/>
    <property type="match status" value="1"/>
</dbReference>
<comment type="subunit">
    <text evidence="3 13">Monomer.</text>
</comment>